<feature type="region of interest" description="Disordered" evidence="1">
    <location>
        <begin position="1"/>
        <end position="78"/>
    </location>
</feature>
<accession>A0A561VR44</accession>
<feature type="compositionally biased region" description="Gly residues" evidence="1">
    <location>
        <begin position="65"/>
        <end position="76"/>
    </location>
</feature>
<feature type="compositionally biased region" description="Gly residues" evidence="1">
    <location>
        <begin position="23"/>
        <end position="44"/>
    </location>
</feature>
<protein>
    <submittedName>
        <fullName evidence="3">Uncharacterized protein</fullName>
    </submittedName>
</protein>
<evidence type="ECO:0000256" key="2">
    <source>
        <dbReference type="SAM" id="Phobius"/>
    </source>
</evidence>
<keyword evidence="2" id="KW-0472">Membrane</keyword>
<dbReference type="Proteomes" id="UP000320239">
    <property type="component" value="Unassembled WGS sequence"/>
</dbReference>
<name>A0A561VR44_ACTTI</name>
<dbReference type="EMBL" id="VIWY01000004">
    <property type="protein sequence ID" value="TWG14084.1"/>
    <property type="molecule type" value="Genomic_DNA"/>
</dbReference>
<sequence>MAQAEEPRGNAADTGTAEPQGTGPEGAGPEGDAAGGAVPGGGPGRDAAGGASMGGGSAADAAGGASTGGGSGGGRTGKMWRTWSRRAWATAGCAALVLAILLGWAVSRGGGGAVAPDGASRTGDTGSILPAAPPTAQVAPQVAARRVRAAADLDAVCANSYFPAAPRWRGRAPHPVVISVRDRRDLAQRSARTLNPLAYGSSAAARRAWAPAATKAQIVACLDLIGGGATLRNCRTDEPKRPTLPLEVGRYRLTVYEIATRRKVAETTLEGAERSCPWVVLTGSDPTLYTAVSDRQLVRALRRPVTQPVSESVQPRKRQ</sequence>
<proteinExistence type="predicted"/>
<evidence type="ECO:0000313" key="4">
    <source>
        <dbReference type="Proteomes" id="UP000320239"/>
    </source>
</evidence>
<keyword evidence="2" id="KW-1133">Transmembrane helix</keyword>
<keyword evidence="2" id="KW-0812">Transmembrane</keyword>
<reference evidence="3 4" key="1">
    <citation type="submission" date="2019-06" db="EMBL/GenBank/DDBJ databases">
        <title>Sequencing the genomes of 1000 actinobacteria strains.</title>
        <authorList>
            <person name="Klenk H.-P."/>
        </authorList>
    </citation>
    <scope>NUCLEOTIDE SEQUENCE [LARGE SCALE GENOMIC DNA]</scope>
    <source>
        <strain evidence="3 4">DSM 43866</strain>
    </source>
</reference>
<evidence type="ECO:0000313" key="3">
    <source>
        <dbReference type="EMBL" id="TWG14084.1"/>
    </source>
</evidence>
<dbReference type="AlphaFoldDB" id="A0A561VR44"/>
<feature type="transmembrane region" description="Helical" evidence="2">
    <location>
        <begin position="87"/>
        <end position="106"/>
    </location>
</feature>
<comment type="caution">
    <text evidence="3">The sequence shown here is derived from an EMBL/GenBank/DDBJ whole genome shotgun (WGS) entry which is preliminary data.</text>
</comment>
<gene>
    <name evidence="3" type="ORF">FHX34_104383</name>
</gene>
<evidence type="ECO:0000256" key="1">
    <source>
        <dbReference type="SAM" id="MobiDB-lite"/>
    </source>
</evidence>
<keyword evidence="4" id="KW-1185">Reference proteome</keyword>
<organism evidence="3 4">
    <name type="scientific">Actinoplanes teichomyceticus</name>
    <dbReference type="NCBI Taxonomy" id="1867"/>
    <lineage>
        <taxon>Bacteria</taxon>
        <taxon>Bacillati</taxon>
        <taxon>Actinomycetota</taxon>
        <taxon>Actinomycetes</taxon>
        <taxon>Micromonosporales</taxon>
        <taxon>Micromonosporaceae</taxon>
        <taxon>Actinoplanes</taxon>
    </lineage>
</organism>